<dbReference type="AlphaFoldDB" id="A0A0F9FTJ4"/>
<dbReference type="Gene3D" id="3.90.550.10">
    <property type="entry name" value="Spore Coat Polysaccharide Biosynthesis Protein SpsA, Chain A"/>
    <property type="match status" value="1"/>
</dbReference>
<dbReference type="Pfam" id="PF00535">
    <property type="entry name" value="Glycos_transf_2"/>
    <property type="match status" value="1"/>
</dbReference>
<proteinExistence type="predicted"/>
<dbReference type="PANTHER" id="PTHR22916:SF3">
    <property type="entry name" value="UDP-GLCNAC:BETAGAL BETA-1,3-N-ACETYLGLUCOSAMINYLTRANSFERASE-LIKE PROTEIN 1"/>
    <property type="match status" value="1"/>
</dbReference>
<dbReference type="InterPro" id="IPR029044">
    <property type="entry name" value="Nucleotide-diphossugar_trans"/>
</dbReference>
<evidence type="ECO:0000259" key="1">
    <source>
        <dbReference type="Pfam" id="PF00535"/>
    </source>
</evidence>
<organism evidence="2">
    <name type="scientific">marine sediment metagenome</name>
    <dbReference type="NCBI Taxonomy" id="412755"/>
    <lineage>
        <taxon>unclassified sequences</taxon>
        <taxon>metagenomes</taxon>
        <taxon>ecological metagenomes</taxon>
    </lineage>
</organism>
<name>A0A0F9FTJ4_9ZZZZ</name>
<dbReference type="EMBL" id="LAZR01020252">
    <property type="protein sequence ID" value="KKL89563.1"/>
    <property type="molecule type" value="Genomic_DNA"/>
</dbReference>
<dbReference type="InterPro" id="IPR001173">
    <property type="entry name" value="Glyco_trans_2-like"/>
</dbReference>
<gene>
    <name evidence="2" type="ORF">LCGC14_1913430</name>
</gene>
<reference evidence="2" key="1">
    <citation type="journal article" date="2015" name="Nature">
        <title>Complex archaea that bridge the gap between prokaryotes and eukaryotes.</title>
        <authorList>
            <person name="Spang A."/>
            <person name="Saw J.H."/>
            <person name="Jorgensen S.L."/>
            <person name="Zaremba-Niedzwiedzka K."/>
            <person name="Martijn J."/>
            <person name="Lind A.E."/>
            <person name="van Eijk R."/>
            <person name="Schleper C."/>
            <person name="Guy L."/>
            <person name="Ettema T.J."/>
        </authorList>
    </citation>
    <scope>NUCLEOTIDE SEQUENCE</scope>
</reference>
<comment type="caution">
    <text evidence="2">The sequence shown here is derived from an EMBL/GenBank/DDBJ whole genome shotgun (WGS) entry which is preliminary data.</text>
</comment>
<evidence type="ECO:0000313" key="2">
    <source>
        <dbReference type="EMBL" id="KKL89563.1"/>
    </source>
</evidence>
<feature type="domain" description="Glycosyltransferase 2-like" evidence="1">
    <location>
        <begin position="5"/>
        <end position="175"/>
    </location>
</feature>
<sequence length="255" mass="29799">MASVSVLITTFKRARLLYWGLVSIAKQKYTYDVEVIILNEEPNEQDTLNICRQFEDKMNLRYIHTAKTKESMERWRVPGYALNIGVKQSESDYIFISCAEMFHVNDCIQIMTDCMEESGKVLTIPNGRDDLNSNYLKRIQQTDGNPSIDDFNKCKYLNTRIPFLMGCRRKDYYEIGGYDESFKGVGFEDNDFVDRMNANGCKHVQTDALVVHLYHPRIHADTNEEMRQGMILNQGLYLARRGQIKRNIDREWGKF</sequence>
<accession>A0A0F9FTJ4</accession>
<dbReference type="SUPFAM" id="SSF53448">
    <property type="entry name" value="Nucleotide-diphospho-sugar transferases"/>
    <property type="match status" value="1"/>
</dbReference>
<protein>
    <recommendedName>
        <fullName evidence="1">Glycosyltransferase 2-like domain-containing protein</fullName>
    </recommendedName>
</protein>
<dbReference type="PANTHER" id="PTHR22916">
    <property type="entry name" value="GLYCOSYLTRANSFERASE"/>
    <property type="match status" value="1"/>
</dbReference>
<dbReference type="GO" id="GO:0016758">
    <property type="term" value="F:hexosyltransferase activity"/>
    <property type="evidence" value="ECO:0007669"/>
    <property type="project" value="UniProtKB-ARBA"/>
</dbReference>